<evidence type="ECO:0000313" key="1">
    <source>
        <dbReference type="EMBL" id="CAG7734007.1"/>
    </source>
</evidence>
<protein>
    <submittedName>
        <fullName evidence="1">Uncharacterized protein</fullName>
    </submittedName>
</protein>
<dbReference type="EMBL" id="CAJVCH010260899">
    <property type="protein sequence ID" value="CAG7734007.1"/>
    <property type="molecule type" value="Genomic_DNA"/>
</dbReference>
<proteinExistence type="predicted"/>
<sequence>LTGSDRTLVVDTD</sequence>
<keyword evidence="2" id="KW-1185">Reference proteome</keyword>
<accession>A0A8J2K975</accession>
<feature type="non-terminal residue" evidence="1">
    <location>
        <position position="1"/>
    </location>
</feature>
<dbReference type="Proteomes" id="UP000708208">
    <property type="component" value="Unassembled WGS sequence"/>
</dbReference>
<name>A0A8J2K975_9HEXA</name>
<gene>
    <name evidence="1" type="ORF">AFUS01_LOCUS22419</name>
</gene>
<comment type="caution">
    <text evidence="1">The sequence shown here is derived from an EMBL/GenBank/DDBJ whole genome shotgun (WGS) entry which is preliminary data.</text>
</comment>
<reference evidence="1" key="1">
    <citation type="submission" date="2021-06" db="EMBL/GenBank/DDBJ databases">
        <authorList>
            <person name="Hodson N. C."/>
            <person name="Mongue J. A."/>
            <person name="Jaron S. K."/>
        </authorList>
    </citation>
    <scope>NUCLEOTIDE SEQUENCE</scope>
</reference>
<evidence type="ECO:0000313" key="2">
    <source>
        <dbReference type="Proteomes" id="UP000708208"/>
    </source>
</evidence>
<organism evidence="1 2">
    <name type="scientific">Allacma fusca</name>
    <dbReference type="NCBI Taxonomy" id="39272"/>
    <lineage>
        <taxon>Eukaryota</taxon>
        <taxon>Metazoa</taxon>
        <taxon>Ecdysozoa</taxon>
        <taxon>Arthropoda</taxon>
        <taxon>Hexapoda</taxon>
        <taxon>Collembola</taxon>
        <taxon>Symphypleona</taxon>
        <taxon>Sminthuridae</taxon>
        <taxon>Allacma</taxon>
    </lineage>
</organism>
<feature type="non-terminal residue" evidence="1">
    <location>
        <position position="13"/>
    </location>
</feature>